<sequence>MKGGRTKKTSDKHRSSKHRASQPFSFLFVVNELRFYTSDHCDIHRDMWLNVLPPRDNSEYAGEIASRVMRFQNGEVTEARGYQWYRSEMRSEGSCFSQGGQWLQRYSHFAVFSCNPHLPLVVVPGDPLTTSPGGPEQPMHALLFFHSSCPELRGVSQATTLDGNTPWGGTPLKYVAGRDPSWMPGLVPAAYANPRPGAPASRGLGGELPIVLGLMAFSGSPGRADEVYLGRSGHRGLWRDQAWAHNRPPAQYPSSTQEVPCGFYVAVFLDPQNPTGSTPDLIRSFEWDGPIVRESASGSGASSSSKR</sequence>
<reference evidence="1 2" key="1">
    <citation type="journal article" date="2014" name="Genome Biol. Evol.">
        <title>Comparative genomics and transcriptomics analyses reveal divergent lifestyle features of nematode endoparasitic fungus Hirsutella minnesotensis.</title>
        <authorList>
            <person name="Lai Y."/>
            <person name="Liu K."/>
            <person name="Zhang X."/>
            <person name="Zhang X."/>
            <person name="Li K."/>
            <person name="Wang N."/>
            <person name="Shu C."/>
            <person name="Wu Y."/>
            <person name="Wang C."/>
            <person name="Bushley K.E."/>
            <person name="Xiang M."/>
            <person name="Liu X."/>
        </authorList>
    </citation>
    <scope>NUCLEOTIDE SEQUENCE [LARGE SCALE GENOMIC DNA]</scope>
    <source>
        <strain evidence="1 2">3608</strain>
    </source>
</reference>
<dbReference type="EMBL" id="KQ030530">
    <property type="protein sequence ID" value="KJZ73955.1"/>
    <property type="molecule type" value="Genomic_DNA"/>
</dbReference>
<organism evidence="1 2">
    <name type="scientific">Hirsutella minnesotensis 3608</name>
    <dbReference type="NCBI Taxonomy" id="1043627"/>
    <lineage>
        <taxon>Eukaryota</taxon>
        <taxon>Fungi</taxon>
        <taxon>Dikarya</taxon>
        <taxon>Ascomycota</taxon>
        <taxon>Pezizomycotina</taxon>
        <taxon>Sordariomycetes</taxon>
        <taxon>Hypocreomycetidae</taxon>
        <taxon>Hypocreales</taxon>
        <taxon>Ophiocordycipitaceae</taxon>
        <taxon>Hirsutella</taxon>
    </lineage>
</organism>
<name>A0A0F7ZNL4_9HYPO</name>
<evidence type="ECO:0000313" key="1">
    <source>
        <dbReference type="EMBL" id="KJZ73955.1"/>
    </source>
</evidence>
<accession>A0A0F7ZNL4</accession>
<proteinExistence type="predicted"/>
<dbReference type="AlphaFoldDB" id="A0A0F7ZNL4"/>
<gene>
    <name evidence="1" type="ORF">HIM_06623</name>
</gene>
<keyword evidence="2" id="KW-1185">Reference proteome</keyword>
<dbReference type="OrthoDB" id="5243686at2759"/>
<protein>
    <submittedName>
        <fullName evidence="1">Uncharacterized protein</fullName>
    </submittedName>
</protein>
<dbReference type="Proteomes" id="UP000054481">
    <property type="component" value="Unassembled WGS sequence"/>
</dbReference>
<evidence type="ECO:0000313" key="2">
    <source>
        <dbReference type="Proteomes" id="UP000054481"/>
    </source>
</evidence>